<dbReference type="CDD" id="cd11284">
    <property type="entry name" value="ADF_Twf-C_like"/>
    <property type="match status" value="1"/>
</dbReference>
<dbReference type="GO" id="GO:0003785">
    <property type="term" value="F:actin monomer binding"/>
    <property type="evidence" value="ECO:0007669"/>
    <property type="project" value="TreeGrafter"/>
</dbReference>
<comment type="subunit">
    <text evidence="7">Interacts with G-actin; ADP-actin form.</text>
</comment>
<keyword evidence="4" id="KW-0677">Repeat</keyword>
<comment type="subcellular location">
    <subcellularLocation>
        <location evidence="1">Cytoplasm</location>
        <location evidence="1">Cytoskeleton</location>
    </subcellularLocation>
</comment>
<evidence type="ECO:0000256" key="3">
    <source>
        <dbReference type="ARBA" id="ARBA00022490"/>
    </source>
</evidence>
<dbReference type="GO" id="GO:0051015">
    <property type="term" value="F:actin filament binding"/>
    <property type="evidence" value="ECO:0007669"/>
    <property type="project" value="TreeGrafter"/>
</dbReference>
<dbReference type="GO" id="GO:0005737">
    <property type="term" value="C:cytoplasm"/>
    <property type="evidence" value="ECO:0007669"/>
    <property type="project" value="TreeGrafter"/>
</dbReference>
<feature type="domain" description="ADF-H" evidence="9">
    <location>
        <begin position="181"/>
        <end position="323"/>
    </location>
</feature>
<sequence length="341" mass="35949">MQSGISASEELRSTFLTFLSDPSLSALLVTISDEQLVPQTTLPSAGPSFSSVLSALAPHLKPDAPLYVLARQDAAPTSAEAPNLIPITYVPDAAPVRAKMLFASTRLTLTRELGSENFVGGGGVFATSAAELTPAGWAAHEASEAAEKPLTSEEKDLEGLREAEASESAGTGVRRGYSAGRVEINVGEGVVERLSELAGEGTGGGATVQLKINVPTESIELVPDVPSSIALAQLPTSISSAEPRYTFYKHVYTPPESLSPVSAVIFIYTCPSSSSIKERMLYASSRRGVLSLAETESGVAVAKKLEASTPDEISAETIQEEFQPRQETKTGFAKPKRPGRR</sequence>
<feature type="region of interest" description="Disordered" evidence="8">
    <location>
        <begin position="140"/>
        <end position="174"/>
    </location>
</feature>
<evidence type="ECO:0000256" key="1">
    <source>
        <dbReference type="ARBA" id="ARBA00004245"/>
    </source>
</evidence>
<dbReference type="Pfam" id="PF00241">
    <property type="entry name" value="Cofilin_ADF"/>
    <property type="match status" value="2"/>
</dbReference>
<keyword evidence="3" id="KW-0963">Cytoplasm</keyword>
<name>A0A6A6NYG8_9PEZI</name>
<keyword evidence="11" id="KW-1185">Reference proteome</keyword>
<evidence type="ECO:0000256" key="6">
    <source>
        <dbReference type="ARBA" id="ARBA00023212"/>
    </source>
</evidence>
<dbReference type="InterPro" id="IPR029006">
    <property type="entry name" value="ADF-H/Gelsolin-like_dom_sf"/>
</dbReference>
<evidence type="ECO:0000313" key="11">
    <source>
        <dbReference type="Proteomes" id="UP000799766"/>
    </source>
</evidence>
<dbReference type="SMART" id="SM00102">
    <property type="entry name" value="ADF"/>
    <property type="match status" value="2"/>
</dbReference>
<evidence type="ECO:0000259" key="9">
    <source>
        <dbReference type="PROSITE" id="PS51263"/>
    </source>
</evidence>
<dbReference type="FunFam" id="3.40.20.10:FF:000007">
    <property type="entry name" value="Twinfilin-1 isoform 1"/>
    <property type="match status" value="1"/>
</dbReference>
<organism evidence="10 11">
    <name type="scientific">Lineolata rhizophorae</name>
    <dbReference type="NCBI Taxonomy" id="578093"/>
    <lineage>
        <taxon>Eukaryota</taxon>
        <taxon>Fungi</taxon>
        <taxon>Dikarya</taxon>
        <taxon>Ascomycota</taxon>
        <taxon>Pezizomycotina</taxon>
        <taxon>Dothideomycetes</taxon>
        <taxon>Dothideomycetes incertae sedis</taxon>
        <taxon>Lineolatales</taxon>
        <taxon>Lineolataceae</taxon>
        <taxon>Lineolata</taxon>
    </lineage>
</organism>
<keyword evidence="5" id="KW-0009">Actin-binding</keyword>
<reference evidence="10" key="1">
    <citation type="journal article" date="2020" name="Stud. Mycol.">
        <title>101 Dothideomycetes genomes: a test case for predicting lifestyles and emergence of pathogens.</title>
        <authorList>
            <person name="Haridas S."/>
            <person name="Albert R."/>
            <person name="Binder M."/>
            <person name="Bloem J."/>
            <person name="Labutti K."/>
            <person name="Salamov A."/>
            <person name="Andreopoulos B."/>
            <person name="Baker S."/>
            <person name="Barry K."/>
            <person name="Bills G."/>
            <person name="Bluhm B."/>
            <person name="Cannon C."/>
            <person name="Castanera R."/>
            <person name="Culley D."/>
            <person name="Daum C."/>
            <person name="Ezra D."/>
            <person name="Gonzalez J."/>
            <person name="Henrissat B."/>
            <person name="Kuo A."/>
            <person name="Liang C."/>
            <person name="Lipzen A."/>
            <person name="Lutzoni F."/>
            <person name="Magnuson J."/>
            <person name="Mondo S."/>
            <person name="Nolan M."/>
            <person name="Ohm R."/>
            <person name="Pangilinan J."/>
            <person name="Park H.-J."/>
            <person name="Ramirez L."/>
            <person name="Alfaro M."/>
            <person name="Sun H."/>
            <person name="Tritt A."/>
            <person name="Yoshinaga Y."/>
            <person name="Zwiers L.-H."/>
            <person name="Turgeon B."/>
            <person name="Goodwin S."/>
            <person name="Spatafora J."/>
            <person name="Crous P."/>
            <person name="Grigoriev I."/>
        </authorList>
    </citation>
    <scope>NUCLEOTIDE SEQUENCE</scope>
    <source>
        <strain evidence="10">ATCC 16933</strain>
    </source>
</reference>
<dbReference type="AlphaFoldDB" id="A0A6A6NYG8"/>
<dbReference type="GO" id="GO:0051016">
    <property type="term" value="P:barbed-end actin filament capping"/>
    <property type="evidence" value="ECO:0007669"/>
    <property type="project" value="TreeGrafter"/>
</dbReference>
<dbReference type="CDD" id="cd11285">
    <property type="entry name" value="ADF_Twf-N_like"/>
    <property type="match status" value="1"/>
</dbReference>
<dbReference type="PANTHER" id="PTHR13759">
    <property type="entry name" value="TWINFILIN"/>
    <property type="match status" value="1"/>
</dbReference>
<dbReference type="OrthoDB" id="10006997at2759"/>
<feature type="compositionally biased region" description="Basic and acidic residues" evidence="8">
    <location>
        <begin position="141"/>
        <end position="164"/>
    </location>
</feature>
<evidence type="ECO:0000313" key="10">
    <source>
        <dbReference type="EMBL" id="KAF2456547.1"/>
    </source>
</evidence>
<accession>A0A6A6NYG8</accession>
<evidence type="ECO:0000256" key="8">
    <source>
        <dbReference type="SAM" id="MobiDB-lite"/>
    </source>
</evidence>
<evidence type="ECO:0000256" key="2">
    <source>
        <dbReference type="ARBA" id="ARBA00009557"/>
    </source>
</evidence>
<evidence type="ECO:0000256" key="5">
    <source>
        <dbReference type="ARBA" id="ARBA00023203"/>
    </source>
</evidence>
<dbReference type="SUPFAM" id="SSF55753">
    <property type="entry name" value="Actin depolymerizing proteins"/>
    <property type="match status" value="2"/>
</dbReference>
<feature type="region of interest" description="Disordered" evidence="8">
    <location>
        <begin position="308"/>
        <end position="341"/>
    </location>
</feature>
<evidence type="ECO:0000256" key="7">
    <source>
        <dbReference type="ARBA" id="ARBA00038532"/>
    </source>
</evidence>
<gene>
    <name evidence="10" type="ORF">BDY21DRAFT_347512</name>
</gene>
<dbReference type="InterPro" id="IPR028458">
    <property type="entry name" value="Twinfilin"/>
</dbReference>
<keyword evidence="6" id="KW-0206">Cytoskeleton</keyword>
<dbReference type="PANTHER" id="PTHR13759:SF1">
    <property type="entry name" value="TWINFILIN"/>
    <property type="match status" value="1"/>
</dbReference>
<dbReference type="GO" id="GO:0005884">
    <property type="term" value="C:actin filament"/>
    <property type="evidence" value="ECO:0007669"/>
    <property type="project" value="TreeGrafter"/>
</dbReference>
<dbReference type="Gene3D" id="3.40.20.10">
    <property type="entry name" value="Severin"/>
    <property type="match status" value="2"/>
</dbReference>
<dbReference type="GO" id="GO:0030042">
    <property type="term" value="P:actin filament depolymerization"/>
    <property type="evidence" value="ECO:0007669"/>
    <property type="project" value="TreeGrafter"/>
</dbReference>
<proteinExistence type="inferred from homology"/>
<comment type="similarity">
    <text evidence="2">Belongs to the actin-binding proteins ADF family. Twinfilin subfamily.</text>
</comment>
<protein>
    <recommendedName>
        <fullName evidence="9">ADF-H domain-containing protein</fullName>
    </recommendedName>
</protein>
<dbReference type="PROSITE" id="PS51263">
    <property type="entry name" value="ADF_H"/>
    <property type="match status" value="2"/>
</dbReference>
<dbReference type="InterPro" id="IPR002108">
    <property type="entry name" value="ADF-H"/>
</dbReference>
<feature type="domain" description="ADF-H" evidence="9">
    <location>
        <begin position="3"/>
        <end position="142"/>
    </location>
</feature>
<evidence type="ECO:0000256" key="4">
    <source>
        <dbReference type="ARBA" id="ARBA00022737"/>
    </source>
</evidence>
<dbReference type="EMBL" id="MU001683">
    <property type="protein sequence ID" value="KAF2456547.1"/>
    <property type="molecule type" value="Genomic_DNA"/>
</dbReference>
<dbReference type="Proteomes" id="UP000799766">
    <property type="component" value="Unassembled WGS sequence"/>
</dbReference>